<feature type="compositionally biased region" description="Polar residues" evidence="1">
    <location>
        <begin position="1332"/>
        <end position="1343"/>
    </location>
</feature>
<feature type="region of interest" description="Disordered" evidence="1">
    <location>
        <begin position="1525"/>
        <end position="1550"/>
    </location>
</feature>
<evidence type="ECO:0000313" key="4">
    <source>
        <dbReference type="Proteomes" id="UP000799444"/>
    </source>
</evidence>
<dbReference type="Gene3D" id="2.130.10.10">
    <property type="entry name" value="YVTN repeat-like/Quinoprotein amine dehydrogenase"/>
    <property type="match status" value="3"/>
</dbReference>
<dbReference type="InterPro" id="IPR050358">
    <property type="entry name" value="RSE1/DDB1/CFT1"/>
</dbReference>
<dbReference type="Pfam" id="PF10433">
    <property type="entry name" value="Beta-prop_RSE1_1st"/>
    <property type="match status" value="1"/>
</dbReference>
<dbReference type="InterPro" id="IPR015943">
    <property type="entry name" value="WD40/YVTN_repeat-like_dom_sf"/>
</dbReference>
<dbReference type="EMBL" id="ML996172">
    <property type="protein sequence ID" value="KAF2732721.1"/>
    <property type="molecule type" value="Genomic_DNA"/>
</dbReference>
<evidence type="ECO:0000313" key="3">
    <source>
        <dbReference type="EMBL" id="KAF2732721.1"/>
    </source>
</evidence>
<dbReference type="OrthoDB" id="20774at2759"/>
<evidence type="ECO:0000259" key="2">
    <source>
        <dbReference type="Pfam" id="PF10433"/>
    </source>
</evidence>
<keyword evidence="4" id="KW-1185">Reference proteome</keyword>
<organism evidence="3 4">
    <name type="scientific">Polyplosphaeria fusca</name>
    <dbReference type="NCBI Taxonomy" id="682080"/>
    <lineage>
        <taxon>Eukaryota</taxon>
        <taxon>Fungi</taxon>
        <taxon>Dikarya</taxon>
        <taxon>Ascomycota</taxon>
        <taxon>Pezizomycotina</taxon>
        <taxon>Dothideomycetes</taxon>
        <taxon>Pleosporomycetidae</taxon>
        <taxon>Pleosporales</taxon>
        <taxon>Tetraplosphaeriaceae</taxon>
        <taxon>Polyplosphaeria</taxon>
    </lineage>
</organism>
<protein>
    <recommendedName>
        <fullName evidence="2">RSE1/DDB1/CPSF1 first beta-propeller domain-containing protein</fullName>
    </recommendedName>
</protein>
<sequence length="1689" mass="186929">MENQIQHQVLENGEWVSRTVDAYQVMARAQQESDVDMQEPESRHHHHQVPQMGILTRTVFSTPLVKLMLSANIRQKNQNDVLFLTEDSVHLKEVCAYGHLRHVATKSDFNGHILSARVFRIPRKTEVNAEHGKLYERRAVNAQRRSYMSDGADELPHELVLLTLTSRTLMFLWAETTRTGSVRFRTRTTRLPAASVRYEIPGPHVAVDPLCRAIAVGAHEGRLVLYKTKSMDEWREETSAGLSASPIEQERIIAIQGAIMHMEFLSSGHGQADEHHVVLLLVLVHLGQTKLTCFDWDSRYDLSTVTARLERASIERDDRDPSLLIPLQRNSEFLLVCGGHISTYKDVLSGLPKRVTSSVHTKNPALLPGSGRLAPRWVQSQKAFRNPEYMYECFYIAREDGLVLYIETGPDNIRTIESDKWPSPIDTAFTCIDLGPTNLSNPDVLVALGSSSDGHICKVGSWQTEYPSSLSYKAINTFSLISSIPNWAPTVDLAVMKRSDAASRRDKQRDTLFIANGRHPNGAISELRKGLNARIERYSGNMPAFTGLWIIDHGSQRGLFDGRSAIQHYAVLLLTMAPESYIIRISRTETEVGAWEGSAWEEGIWDMTQIPEDSELVDDGILRDEETWSANLISDQLALQVVQSEARVVRRAGLSRVDSITFGRTEPLLAAATRPGSACLVVVVRAESQPVLRSIRISPEGAFGKDTRHVLPADPTCLELLEVYGKLHVFVGLTDGSLRLFTISETGLELVFQDKFHEAAHDWSPMVCESAAVIASSDRVRLVCGMRNGMLLSGMIDSSLATSGLTLLSKALVRMGTTAVRVTASATDTSAAFFACGPDFGLVRCQHTGSQPMIDSIWFTDQEDSAYQQLPVTAVNQVPRCPLPSFGYADKEDAERDLGGFIFAVSGSRLLYAQLDYDIKWSRHDPDPSTIEIGKAVPRSMVTGATPTKLAYLTSLKKTMVATTETKEARPPPHGYRVMRSSLGILEEADEGAKIKTEDGADVTNSWLPRQFGLKNSERVHSIVEWIYIGDKEKKYYFVVLGTGIKEAPGREVGRRIFLKIGKEGIVQQKESTYGEAVRSIAVLSTSYIVMVVGNMLFLEQYSASRFQRVAAKEMPAPGINVTVAAHTSHSFFVYVSTSNDSLVCYSISLHPEEPRTFEQLFSDGKSRASLHHMALTLPTSSTQNFVRPDPSPDRPDKTTLVLVTDKNCNIAGLFHPPTRTHSSATTTLFEATLPRSVTRLARANIRPPWRRTIRPGQTSPLPIPGVLADDIVGSCTDGTIYSFSLLSLPAVRLLKIIQYLIEARRRRQSARKPAAVVSSPRRRGAEMRGMLSSSTGDDNTNEQGDREKERASRLTLRDIDIELRDRGAARQRGMHVDADLIASFFDDEDRDLDALIRENTDGEDVLRLVREVAGEVFDDGDDGVACLPLASYTLLTAPLSDLPCSRISPTTSARYSLGKLLYSLVKRARYKRGQFGAQREHTWLAVLVQCSEDAEWKWRRWAALKRSSSSELISAAARSASSAAESSERGITRGGASGMPKRVMRSMSGTGGGVTMLGRKIVWPGRTGGGVRELAGGDALAPFWWLAVPVPAAAARIRSVTSSSEEASDVTDMLAVGLELGALKIVDCRNETAGQRLAVGVLREEDGGQGEKVEERWELGPDHCARSLSQITRVKARLWRLCVIWLMW</sequence>
<proteinExistence type="predicted"/>
<feature type="region of interest" description="Disordered" evidence="1">
    <location>
        <begin position="1311"/>
        <end position="1352"/>
    </location>
</feature>
<accession>A0A9P4V108</accession>
<feature type="domain" description="RSE1/DDB1/CPSF1 first beta-propeller" evidence="2">
    <location>
        <begin position="67"/>
        <end position="463"/>
    </location>
</feature>
<comment type="caution">
    <text evidence="3">The sequence shown here is derived from an EMBL/GenBank/DDBJ whole genome shotgun (WGS) entry which is preliminary data.</text>
</comment>
<reference evidence="3" key="1">
    <citation type="journal article" date="2020" name="Stud. Mycol.">
        <title>101 Dothideomycetes genomes: a test case for predicting lifestyles and emergence of pathogens.</title>
        <authorList>
            <person name="Haridas S."/>
            <person name="Albert R."/>
            <person name="Binder M."/>
            <person name="Bloem J."/>
            <person name="Labutti K."/>
            <person name="Salamov A."/>
            <person name="Andreopoulos B."/>
            <person name="Baker S."/>
            <person name="Barry K."/>
            <person name="Bills G."/>
            <person name="Bluhm B."/>
            <person name="Cannon C."/>
            <person name="Castanera R."/>
            <person name="Culley D."/>
            <person name="Daum C."/>
            <person name="Ezra D."/>
            <person name="Gonzalez J."/>
            <person name="Henrissat B."/>
            <person name="Kuo A."/>
            <person name="Liang C."/>
            <person name="Lipzen A."/>
            <person name="Lutzoni F."/>
            <person name="Magnuson J."/>
            <person name="Mondo S."/>
            <person name="Nolan M."/>
            <person name="Ohm R."/>
            <person name="Pangilinan J."/>
            <person name="Park H.-J."/>
            <person name="Ramirez L."/>
            <person name="Alfaro M."/>
            <person name="Sun H."/>
            <person name="Tritt A."/>
            <person name="Yoshinaga Y."/>
            <person name="Zwiers L.-H."/>
            <person name="Turgeon B."/>
            <person name="Goodwin S."/>
            <person name="Spatafora J."/>
            <person name="Crous P."/>
            <person name="Grigoriev I."/>
        </authorList>
    </citation>
    <scope>NUCLEOTIDE SEQUENCE</scope>
    <source>
        <strain evidence="3">CBS 125425</strain>
    </source>
</reference>
<dbReference type="InterPro" id="IPR018846">
    <property type="entry name" value="Beta-prop_RSE1/DDB1/CPSF1_1st"/>
</dbReference>
<name>A0A9P4V108_9PLEO</name>
<gene>
    <name evidence="3" type="ORF">EJ04DRAFT_544502</name>
</gene>
<evidence type="ECO:0000256" key="1">
    <source>
        <dbReference type="SAM" id="MobiDB-lite"/>
    </source>
</evidence>
<dbReference type="PANTHER" id="PTHR10644">
    <property type="entry name" value="DNA REPAIR/RNA PROCESSING CPSF FAMILY"/>
    <property type="match status" value="1"/>
</dbReference>
<dbReference type="Proteomes" id="UP000799444">
    <property type="component" value="Unassembled WGS sequence"/>
</dbReference>